<gene>
    <name evidence="2" type="ORF">EV674_11780</name>
</gene>
<dbReference type="GO" id="GO:0006355">
    <property type="term" value="P:regulation of DNA-templated transcription"/>
    <property type="evidence" value="ECO:0007669"/>
    <property type="project" value="InterPro"/>
</dbReference>
<evidence type="ECO:0000313" key="3">
    <source>
        <dbReference type="Proteomes" id="UP000295182"/>
    </source>
</evidence>
<dbReference type="Gene3D" id="1.10.10.10">
    <property type="entry name" value="Winged helix-like DNA-binding domain superfamily/Winged helix DNA-binding domain"/>
    <property type="match status" value="1"/>
</dbReference>
<evidence type="ECO:0000313" key="2">
    <source>
        <dbReference type="EMBL" id="TCP16614.1"/>
    </source>
</evidence>
<reference evidence="2 3" key="1">
    <citation type="submission" date="2019-03" db="EMBL/GenBank/DDBJ databases">
        <title>Genomic Encyclopedia of Type Strains, Phase IV (KMG-IV): sequencing the most valuable type-strain genomes for metagenomic binning, comparative biology and taxonomic classification.</title>
        <authorList>
            <person name="Goeker M."/>
        </authorList>
    </citation>
    <scope>NUCLEOTIDE SEQUENCE [LARGE SCALE GENOMIC DNA]</scope>
    <source>
        <strain evidence="2 3">DSM 1837</strain>
    </source>
</reference>
<comment type="caution">
    <text evidence="2">The sequence shown here is derived from an EMBL/GenBank/DDBJ whole genome shotgun (WGS) entry which is preliminary data.</text>
</comment>
<dbReference type="EMBL" id="SLXH01000017">
    <property type="protein sequence ID" value="TCP16614.1"/>
    <property type="molecule type" value="Genomic_DNA"/>
</dbReference>
<dbReference type="GO" id="GO:0003677">
    <property type="term" value="F:DNA binding"/>
    <property type="evidence" value="ECO:0007669"/>
    <property type="project" value="UniProtKB-KW"/>
</dbReference>
<dbReference type="Pfam" id="PF12802">
    <property type="entry name" value="MarR_2"/>
    <property type="match status" value="1"/>
</dbReference>
<accession>A0A4R2N6T0</accession>
<name>A0A4R2N6T0_9BURK</name>
<dbReference type="InterPro" id="IPR000835">
    <property type="entry name" value="HTH_MarR-typ"/>
</dbReference>
<feature type="domain" description="HTH marR-type" evidence="1">
    <location>
        <begin position="12"/>
        <end position="54"/>
    </location>
</feature>
<evidence type="ECO:0000259" key="1">
    <source>
        <dbReference type="Pfam" id="PF12802"/>
    </source>
</evidence>
<protein>
    <submittedName>
        <fullName evidence="2">Winged helix-turn-helix DNA-binding protein</fullName>
    </submittedName>
</protein>
<keyword evidence="2" id="KW-0238">DNA-binding</keyword>
<dbReference type="InterPro" id="IPR036390">
    <property type="entry name" value="WH_DNA-bd_sf"/>
</dbReference>
<dbReference type="SUPFAM" id="SSF46785">
    <property type="entry name" value="Winged helix' DNA-binding domain"/>
    <property type="match status" value="1"/>
</dbReference>
<organism evidence="2 3">
    <name type="scientific">Simplicispira metamorpha</name>
    <dbReference type="NCBI Taxonomy" id="80881"/>
    <lineage>
        <taxon>Bacteria</taxon>
        <taxon>Pseudomonadati</taxon>
        <taxon>Pseudomonadota</taxon>
        <taxon>Betaproteobacteria</taxon>
        <taxon>Burkholderiales</taxon>
        <taxon>Comamonadaceae</taxon>
        <taxon>Simplicispira</taxon>
    </lineage>
</organism>
<dbReference type="InterPro" id="IPR036388">
    <property type="entry name" value="WH-like_DNA-bd_sf"/>
</dbReference>
<sequence>MPPFMTPQNDLTAHALQALRRQGSVLSSADLQRLLGVSQPTVSRALAPLIQSGQVQKMNYSTLCVAKGGVSRGE</sequence>
<proteinExistence type="predicted"/>
<keyword evidence="3" id="KW-1185">Reference proteome</keyword>
<dbReference type="Proteomes" id="UP000295182">
    <property type="component" value="Unassembled WGS sequence"/>
</dbReference>
<dbReference type="AlphaFoldDB" id="A0A4R2N6T0"/>